<evidence type="ECO:0000313" key="3">
    <source>
        <dbReference type="Proteomes" id="UP000267268"/>
    </source>
</evidence>
<dbReference type="AlphaFoldDB" id="A0A3Q9FPH5"/>
<dbReference type="KEGG" id="fll:EI427_05445"/>
<gene>
    <name evidence="2" type="ORF">EI427_05445</name>
</gene>
<feature type="transmembrane region" description="Helical" evidence="1">
    <location>
        <begin position="6"/>
        <end position="25"/>
    </location>
</feature>
<accession>A0A3Q9FPH5</accession>
<dbReference type="OrthoDB" id="980935at2"/>
<keyword evidence="1" id="KW-0472">Membrane</keyword>
<organism evidence="2 3">
    <name type="scientific">Flammeovirga pectinis</name>
    <dbReference type="NCBI Taxonomy" id="2494373"/>
    <lineage>
        <taxon>Bacteria</taxon>
        <taxon>Pseudomonadati</taxon>
        <taxon>Bacteroidota</taxon>
        <taxon>Cytophagia</taxon>
        <taxon>Cytophagales</taxon>
        <taxon>Flammeovirgaceae</taxon>
        <taxon>Flammeovirga</taxon>
    </lineage>
</organism>
<keyword evidence="1" id="KW-0812">Transmembrane</keyword>
<keyword evidence="3" id="KW-1185">Reference proteome</keyword>
<dbReference type="EMBL" id="CP034562">
    <property type="protein sequence ID" value="AZQ61695.1"/>
    <property type="molecule type" value="Genomic_DNA"/>
</dbReference>
<dbReference type="RefSeq" id="WP_126612452.1">
    <property type="nucleotide sequence ID" value="NZ_CP034562.1"/>
</dbReference>
<dbReference type="Proteomes" id="UP000267268">
    <property type="component" value="Chromosome 1"/>
</dbReference>
<sequence length="120" mass="13463">MKKSQATTLVTAIAAGAALTTGLVIKTRKYMQKKRLDEGDYLYPYLDFIKKKINNGKNSIIITPEDSPFKFITLSVRDAGKKKLILADYEGAAKGRGRKDLLKYKNGKLTFVKPIIEYAM</sequence>
<evidence type="ECO:0000256" key="1">
    <source>
        <dbReference type="SAM" id="Phobius"/>
    </source>
</evidence>
<proteinExistence type="predicted"/>
<name>A0A3Q9FPH5_9BACT</name>
<keyword evidence="1" id="KW-1133">Transmembrane helix</keyword>
<protein>
    <submittedName>
        <fullName evidence="2">Uncharacterized protein</fullName>
    </submittedName>
</protein>
<evidence type="ECO:0000313" key="2">
    <source>
        <dbReference type="EMBL" id="AZQ61695.1"/>
    </source>
</evidence>
<reference evidence="2 3" key="1">
    <citation type="submission" date="2018-12" db="EMBL/GenBank/DDBJ databases">
        <title>Flammeovirga pectinis sp. nov., isolated from the gut of the Korean scallop, Patinopecten yessoensis.</title>
        <authorList>
            <person name="Bae J.-W."/>
            <person name="Jeong Y.-S."/>
            <person name="Kang W."/>
        </authorList>
    </citation>
    <scope>NUCLEOTIDE SEQUENCE [LARGE SCALE GENOMIC DNA]</scope>
    <source>
        <strain evidence="2 3">L12M1</strain>
    </source>
</reference>